<organism evidence="1">
    <name type="scientific">Arundo donax</name>
    <name type="common">Giant reed</name>
    <name type="synonym">Donax arundinaceus</name>
    <dbReference type="NCBI Taxonomy" id="35708"/>
    <lineage>
        <taxon>Eukaryota</taxon>
        <taxon>Viridiplantae</taxon>
        <taxon>Streptophyta</taxon>
        <taxon>Embryophyta</taxon>
        <taxon>Tracheophyta</taxon>
        <taxon>Spermatophyta</taxon>
        <taxon>Magnoliopsida</taxon>
        <taxon>Liliopsida</taxon>
        <taxon>Poales</taxon>
        <taxon>Poaceae</taxon>
        <taxon>PACMAD clade</taxon>
        <taxon>Arundinoideae</taxon>
        <taxon>Arundineae</taxon>
        <taxon>Arundo</taxon>
    </lineage>
</organism>
<dbReference type="EMBL" id="GBRH01215437">
    <property type="protein sequence ID" value="JAD82458.1"/>
    <property type="molecule type" value="Transcribed_RNA"/>
</dbReference>
<sequence>MLSIIQLVSEPGLTSFTRITNSIGNFKLWVQFERLNFITL</sequence>
<name>A0A0A9D6Y9_ARUDO</name>
<evidence type="ECO:0000313" key="1">
    <source>
        <dbReference type="EMBL" id="JAD82458.1"/>
    </source>
</evidence>
<protein>
    <submittedName>
        <fullName evidence="1">Uncharacterized protein</fullName>
    </submittedName>
</protein>
<reference evidence="1" key="1">
    <citation type="submission" date="2014-09" db="EMBL/GenBank/DDBJ databases">
        <authorList>
            <person name="Magalhaes I.L.F."/>
            <person name="Oliveira U."/>
            <person name="Santos F.R."/>
            <person name="Vidigal T.H.D.A."/>
            <person name="Brescovit A.D."/>
            <person name="Santos A.J."/>
        </authorList>
    </citation>
    <scope>NUCLEOTIDE SEQUENCE</scope>
    <source>
        <tissue evidence="1">Shoot tissue taken approximately 20 cm above the soil surface</tissue>
    </source>
</reference>
<proteinExistence type="predicted"/>
<accession>A0A0A9D6Y9</accession>
<reference evidence="1" key="2">
    <citation type="journal article" date="2015" name="Data Brief">
        <title>Shoot transcriptome of the giant reed, Arundo donax.</title>
        <authorList>
            <person name="Barrero R.A."/>
            <person name="Guerrero F.D."/>
            <person name="Moolhuijzen P."/>
            <person name="Goolsby J.A."/>
            <person name="Tidwell J."/>
            <person name="Bellgard S.E."/>
            <person name="Bellgard M.I."/>
        </authorList>
    </citation>
    <scope>NUCLEOTIDE SEQUENCE</scope>
    <source>
        <tissue evidence="1">Shoot tissue taken approximately 20 cm above the soil surface</tissue>
    </source>
</reference>
<dbReference type="AlphaFoldDB" id="A0A0A9D6Y9"/>